<gene>
    <name evidence="3" type="ORF">SAMN05421760_110151</name>
</gene>
<keyword evidence="4" id="KW-1185">Reference proteome</keyword>
<feature type="coiled-coil region" evidence="1">
    <location>
        <begin position="38"/>
        <end position="65"/>
    </location>
</feature>
<keyword evidence="2" id="KW-0472">Membrane</keyword>
<keyword evidence="1" id="KW-0175">Coiled coil</keyword>
<accession>A0A1N7NQI3</accession>
<dbReference type="Pfam" id="PF06667">
    <property type="entry name" value="PspB"/>
    <property type="match status" value="1"/>
</dbReference>
<evidence type="ECO:0000313" key="3">
    <source>
        <dbReference type="EMBL" id="SIT00665.1"/>
    </source>
</evidence>
<dbReference type="GO" id="GO:0006355">
    <property type="term" value="P:regulation of DNA-templated transcription"/>
    <property type="evidence" value="ECO:0007669"/>
    <property type="project" value="InterPro"/>
</dbReference>
<protein>
    <submittedName>
        <fullName evidence="3">Phage shock protein B</fullName>
    </submittedName>
</protein>
<dbReference type="AlphaFoldDB" id="A0A1N7NQI3"/>
<dbReference type="NCBIfam" id="TIGR02976">
    <property type="entry name" value="phageshock_pspB"/>
    <property type="match status" value="1"/>
</dbReference>
<keyword evidence="2" id="KW-1133">Transmembrane helix</keyword>
<dbReference type="OrthoDB" id="6198106at2"/>
<proteinExistence type="predicted"/>
<feature type="transmembrane region" description="Helical" evidence="2">
    <location>
        <begin position="6"/>
        <end position="28"/>
    </location>
</feature>
<evidence type="ECO:0000256" key="2">
    <source>
        <dbReference type="SAM" id="Phobius"/>
    </source>
</evidence>
<dbReference type="NCBIfam" id="NF006993">
    <property type="entry name" value="PRK09458.1"/>
    <property type="match status" value="1"/>
</dbReference>
<evidence type="ECO:0000256" key="1">
    <source>
        <dbReference type="SAM" id="Coils"/>
    </source>
</evidence>
<dbReference type="Proteomes" id="UP000185999">
    <property type="component" value="Unassembled WGS sequence"/>
</dbReference>
<reference evidence="4" key="1">
    <citation type="submission" date="2017-01" db="EMBL/GenBank/DDBJ databases">
        <authorList>
            <person name="Varghese N."/>
            <person name="Submissions S."/>
        </authorList>
    </citation>
    <scope>NUCLEOTIDE SEQUENCE [LARGE SCALE GENOMIC DNA]</scope>
    <source>
        <strain evidence="4">DSM 22306</strain>
    </source>
</reference>
<sequence>MSSFVFFFIPTLIFLGLVLPLWLALYYASKWRTSKGLSEEEKQTLDAAMVEIQRLESRIETLETILDAEQPDWHTKNSAE</sequence>
<organism evidence="3 4">
    <name type="scientific">Neptunomonas antarctica</name>
    <dbReference type="NCBI Taxonomy" id="619304"/>
    <lineage>
        <taxon>Bacteria</taxon>
        <taxon>Pseudomonadati</taxon>
        <taxon>Pseudomonadota</taxon>
        <taxon>Gammaproteobacteria</taxon>
        <taxon>Oceanospirillales</taxon>
        <taxon>Oceanospirillaceae</taxon>
        <taxon>Neptunomonas</taxon>
    </lineage>
</organism>
<dbReference type="STRING" id="619304.SAMN05421760_110151"/>
<name>A0A1N7NQI3_9GAMM</name>
<dbReference type="EMBL" id="FTOE01000010">
    <property type="protein sequence ID" value="SIT00665.1"/>
    <property type="molecule type" value="Genomic_DNA"/>
</dbReference>
<dbReference type="GO" id="GO:0009271">
    <property type="term" value="P:phage shock"/>
    <property type="evidence" value="ECO:0007669"/>
    <property type="project" value="InterPro"/>
</dbReference>
<evidence type="ECO:0000313" key="4">
    <source>
        <dbReference type="Proteomes" id="UP000185999"/>
    </source>
</evidence>
<keyword evidence="2" id="KW-0812">Transmembrane</keyword>
<dbReference type="InterPro" id="IPR009554">
    <property type="entry name" value="Phageshock_PspB"/>
</dbReference>
<dbReference type="RefSeq" id="WP_054339971.1">
    <property type="nucleotide sequence ID" value="NZ_FTOE01000010.1"/>
</dbReference>